<comment type="caution">
    <text evidence="3">The sequence shown here is derived from an EMBL/GenBank/DDBJ whole genome shotgun (WGS) entry which is preliminary data.</text>
</comment>
<comment type="subcellular location">
    <subcellularLocation>
        <location evidence="1">Cell membrane</location>
        <topology evidence="1">Single-pass membrane protein</topology>
    </subcellularLocation>
</comment>
<feature type="domain" description="PASTA" evidence="2">
    <location>
        <begin position="49"/>
        <end position="109"/>
    </location>
</feature>
<evidence type="ECO:0000256" key="1">
    <source>
        <dbReference type="ARBA" id="ARBA00004162"/>
    </source>
</evidence>
<protein>
    <submittedName>
        <fullName evidence="3">PASTA domain-containing protein</fullName>
    </submittedName>
</protein>
<dbReference type="InterPro" id="IPR005543">
    <property type="entry name" value="PASTA_dom"/>
</dbReference>
<dbReference type="Gene3D" id="3.30.10.20">
    <property type="match status" value="1"/>
</dbReference>
<organism evidence="3 4">
    <name type="scientific">Streptococcus suis</name>
    <dbReference type="NCBI Taxonomy" id="1307"/>
    <lineage>
        <taxon>Bacteria</taxon>
        <taxon>Bacillati</taxon>
        <taxon>Bacillota</taxon>
        <taxon>Bacilli</taxon>
        <taxon>Lactobacillales</taxon>
        <taxon>Streptococcaceae</taxon>
        <taxon>Streptococcus</taxon>
    </lineage>
</organism>
<reference evidence="3" key="1">
    <citation type="submission" date="2022-07" db="EMBL/GenBank/DDBJ databases">
        <authorList>
            <person name="Peng Z."/>
        </authorList>
    </citation>
    <scope>NUCLEOTIDE SEQUENCE</scope>
    <source>
        <strain evidence="3">2022WUSS069</strain>
    </source>
</reference>
<dbReference type="AlphaFoldDB" id="A0AAW5LRH0"/>
<dbReference type="CDD" id="cd06577">
    <property type="entry name" value="PASTA_pknB"/>
    <property type="match status" value="1"/>
</dbReference>
<dbReference type="RefSeq" id="WP_257384348.1">
    <property type="nucleotide sequence ID" value="NZ_JANJPK010000003.1"/>
</dbReference>
<proteinExistence type="predicted"/>
<evidence type="ECO:0000259" key="2">
    <source>
        <dbReference type="Pfam" id="PF03793"/>
    </source>
</evidence>
<evidence type="ECO:0000313" key="3">
    <source>
        <dbReference type="EMBL" id="MCR1231997.1"/>
    </source>
</evidence>
<dbReference type="GO" id="GO:0005886">
    <property type="term" value="C:plasma membrane"/>
    <property type="evidence" value="ECO:0007669"/>
    <property type="project" value="UniProtKB-SubCell"/>
</dbReference>
<name>A0AAW5LRH0_STRSU</name>
<evidence type="ECO:0000313" key="4">
    <source>
        <dbReference type="Proteomes" id="UP001206089"/>
    </source>
</evidence>
<accession>A0AAW5LRH0</accession>
<dbReference type="Proteomes" id="UP001206089">
    <property type="component" value="Unassembled WGS sequence"/>
</dbReference>
<gene>
    <name evidence="3" type="ORF">NQD44_02490</name>
</gene>
<sequence length="179" mass="19621">MSKKGLGKVAKGVAVAVAAEVGADLVKGVAPAVEKAIAAKINHNKTLIQLPNVRRLNVYEAKEVLEAKGFVVLTMLVKADKKYLDYSDDSVVAMNPKPGKYESGTLVKLSYVDHDVLEKAQEIKVREKQKQEEFQKEVGRRIDNFGKEVGKHANNLNKGIGKNLDNLVKLVAKPFGKNK</sequence>
<dbReference type="EMBL" id="JANJPK010000003">
    <property type="protein sequence ID" value="MCR1231997.1"/>
    <property type="molecule type" value="Genomic_DNA"/>
</dbReference>
<dbReference type="Pfam" id="PF03793">
    <property type="entry name" value="PASTA"/>
    <property type="match status" value="1"/>
</dbReference>